<proteinExistence type="predicted"/>
<keyword evidence="5" id="KW-0238">DNA-binding</keyword>
<dbReference type="GO" id="GO:0005634">
    <property type="term" value="C:nucleus"/>
    <property type="evidence" value="ECO:0007669"/>
    <property type="project" value="UniProtKB-SubCell"/>
</dbReference>
<sequence>MGKSTQELKYKRLKVGHACYVCRSKKIKCDGLRPCMQCKARGRNCIASKTDSASPAASDVSKDGLESSNSSSSESDDESILFSWSRKPSPSNTDISILQNESWTSHIAASIAGCIKGEDQDMLSFEYPSFGNFVRWTNEPALPTHYSHPIEMPTADVQMKMIDTFFKSCYSILPVIPKELFYQQLRVKGPLITPLLLNAIYCLVTNNAEIQDAPKASVFFNRAKKMVDDFLDLPRVSTVIALCLLSLYEPVPSRGQTALGARHCRTWIYCGMASRMCLELGLNIDKPETRRNMDCQEIELRRRAFWGCYILDKFQSQEWERSWILPSSLSRVALPNAMPSDDKMEQIIIQEFIQSAKLAMIAEEGLQIRSLFAIHDGNNLAVIQGQLEQYYARIMHWKQNSPFPEDFSCQTTNETLKIFGPSYNQICFYLMVVETLHFLPQNAERAAELRTYATKLVNYAERIYHHSSKIVQYEFLAHAVGAAFRVHKLYLKSEDASIAKDSCDMIDKCLKLLSKIQDRVSIPHFSEIIRHLVYKHQDFKKNQHLELTRKQTQDQPTAPTPLVLSLKKSHPNNNTSDTCQQVISPATEISLRKDTHRLSINTDLRDQQQPWLQALQDIADIQSIAGPTTTMEDSIQQISSSPSSLQGELSWSAPMIPNTTFPFTVAELSYQEQSYLSPPSLNYLTSNSFHQDIPTLYTNEPYTYLLSSPTDVFPTMSNTPTALQQMSYMN</sequence>
<accession>A0A367K9P0</accession>
<dbReference type="InterPro" id="IPR036864">
    <property type="entry name" value="Zn2-C6_fun-type_DNA-bd_sf"/>
</dbReference>
<name>A0A367K9P0_RHIAZ</name>
<reference evidence="10 11" key="1">
    <citation type="journal article" date="2018" name="G3 (Bethesda)">
        <title>Phylogenetic and Phylogenomic Definition of Rhizopus Species.</title>
        <authorList>
            <person name="Gryganskyi A.P."/>
            <person name="Golan J."/>
            <person name="Dolatabadi S."/>
            <person name="Mondo S."/>
            <person name="Robb S."/>
            <person name="Idnurm A."/>
            <person name="Muszewska A."/>
            <person name="Steczkiewicz K."/>
            <person name="Masonjones S."/>
            <person name="Liao H.L."/>
            <person name="Gajdeczka M.T."/>
            <person name="Anike F."/>
            <person name="Vuek A."/>
            <person name="Anishchenko I.M."/>
            <person name="Voigt K."/>
            <person name="de Hoog G.S."/>
            <person name="Smith M.E."/>
            <person name="Heitman J."/>
            <person name="Vilgalys R."/>
            <person name="Stajich J.E."/>
        </authorList>
    </citation>
    <scope>NUCLEOTIDE SEQUENCE [LARGE SCALE GENOMIC DNA]</scope>
    <source>
        <strain evidence="10 11">CBS 357.93</strain>
    </source>
</reference>
<keyword evidence="11" id="KW-1185">Reference proteome</keyword>
<dbReference type="GO" id="GO:0008270">
    <property type="term" value="F:zinc ion binding"/>
    <property type="evidence" value="ECO:0007669"/>
    <property type="project" value="InterPro"/>
</dbReference>
<evidence type="ECO:0000256" key="1">
    <source>
        <dbReference type="ARBA" id="ARBA00004123"/>
    </source>
</evidence>
<evidence type="ECO:0000256" key="6">
    <source>
        <dbReference type="ARBA" id="ARBA00023163"/>
    </source>
</evidence>
<gene>
    <name evidence="10" type="ORF">CU097_007789</name>
</gene>
<protein>
    <recommendedName>
        <fullName evidence="9">Zn(2)-C6 fungal-type domain-containing protein</fullName>
    </recommendedName>
</protein>
<evidence type="ECO:0000256" key="2">
    <source>
        <dbReference type="ARBA" id="ARBA00022723"/>
    </source>
</evidence>
<dbReference type="PANTHER" id="PTHR31313">
    <property type="entry name" value="TY1 ENHANCER ACTIVATOR"/>
    <property type="match status" value="1"/>
</dbReference>
<dbReference type="PANTHER" id="PTHR31313:SF81">
    <property type="entry name" value="TY1 ENHANCER ACTIVATOR"/>
    <property type="match status" value="1"/>
</dbReference>
<keyword evidence="2" id="KW-0479">Metal-binding</keyword>
<dbReference type="SMART" id="SM00066">
    <property type="entry name" value="GAL4"/>
    <property type="match status" value="1"/>
</dbReference>
<dbReference type="Gene3D" id="4.10.240.10">
    <property type="entry name" value="Zn(2)-C6 fungal-type DNA-binding domain"/>
    <property type="match status" value="1"/>
</dbReference>
<evidence type="ECO:0000256" key="5">
    <source>
        <dbReference type="ARBA" id="ARBA00023125"/>
    </source>
</evidence>
<keyword evidence="3" id="KW-0862">Zinc</keyword>
<dbReference type="Pfam" id="PF04082">
    <property type="entry name" value="Fungal_trans"/>
    <property type="match status" value="1"/>
</dbReference>
<feature type="domain" description="Zn(2)-C6 fungal-type" evidence="9">
    <location>
        <begin position="18"/>
        <end position="47"/>
    </location>
</feature>
<dbReference type="SUPFAM" id="SSF57701">
    <property type="entry name" value="Zn2/Cys6 DNA-binding domain"/>
    <property type="match status" value="1"/>
</dbReference>
<evidence type="ECO:0000313" key="11">
    <source>
        <dbReference type="Proteomes" id="UP000252139"/>
    </source>
</evidence>
<dbReference type="CDD" id="cd12148">
    <property type="entry name" value="fungal_TF_MHR"/>
    <property type="match status" value="1"/>
</dbReference>
<evidence type="ECO:0000313" key="10">
    <source>
        <dbReference type="EMBL" id="RCH98934.1"/>
    </source>
</evidence>
<organism evidence="10 11">
    <name type="scientific">Rhizopus azygosporus</name>
    <name type="common">Rhizopus microsporus var. azygosporus</name>
    <dbReference type="NCBI Taxonomy" id="86630"/>
    <lineage>
        <taxon>Eukaryota</taxon>
        <taxon>Fungi</taxon>
        <taxon>Fungi incertae sedis</taxon>
        <taxon>Mucoromycota</taxon>
        <taxon>Mucoromycotina</taxon>
        <taxon>Mucoromycetes</taxon>
        <taxon>Mucorales</taxon>
        <taxon>Mucorineae</taxon>
        <taxon>Rhizopodaceae</taxon>
        <taxon>Rhizopus</taxon>
    </lineage>
</organism>
<evidence type="ECO:0000259" key="9">
    <source>
        <dbReference type="PROSITE" id="PS50048"/>
    </source>
</evidence>
<feature type="region of interest" description="Disordered" evidence="8">
    <location>
        <begin position="49"/>
        <end position="92"/>
    </location>
</feature>
<dbReference type="InterPro" id="IPR001138">
    <property type="entry name" value="Zn2Cys6_DnaBD"/>
</dbReference>
<dbReference type="Proteomes" id="UP000252139">
    <property type="component" value="Unassembled WGS sequence"/>
</dbReference>
<evidence type="ECO:0000256" key="8">
    <source>
        <dbReference type="SAM" id="MobiDB-lite"/>
    </source>
</evidence>
<keyword evidence="6" id="KW-0804">Transcription</keyword>
<dbReference type="InterPro" id="IPR007219">
    <property type="entry name" value="XnlR_reg_dom"/>
</dbReference>
<dbReference type="EMBL" id="PJQL01000159">
    <property type="protein sequence ID" value="RCH98934.1"/>
    <property type="molecule type" value="Genomic_DNA"/>
</dbReference>
<keyword evidence="7" id="KW-0539">Nucleus</keyword>
<dbReference type="Pfam" id="PF00172">
    <property type="entry name" value="Zn_clus"/>
    <property type="match status" value="1"/>
</dbReference>
<evidence type="ECO:0000256" key="7">
    <source>
        <dbReference type="ARBA" id="ARBA00023242"/>
    </source>
</evidence>
<comment type="subcellular location">
    <subcellularLocation>
        <location evidence="1">Nucleus</location>
    </subcellularLocation>
</comment>
<dbReference type="InterPro" id="IPR051615">
    <property type="entry name" value="Transcr_Regulatory_Elem"/>
</dbReference>
<dbReference type="PROSITE" id="PS00463">
    <property type="entry name" value="ZN2_CY6_FUNGAL_1"/>
    <property type="match status" value="1"/>
</dbReference>
<keyword evidence="4" id="KW-0805">Transcription regulation</keyword>
<dbReference type="CDD" id="cd00067">
    <property type="entry name" value="GAL4"/>
    <property type="match status" value="1"/>
</dbReference>
<dbReference type="GO" id="GO:0000981">
    <property type="term" value="F:DNA-binding transcription factor activity, RNA polymerase II-specific"/>
    <property type="evidence" value="ECO:0007669"/>
    <property type="project" value="InterPro"/>
</dbReference>
<dbReference type="GO" id="GO:0003677">
    <property type="term" value="F:DNA binding"/>
    <property type="evidence" value="ECO:0007669"/>
    <property type="project" value="UniProtKB-KW"/>
</dbReference>
<dbReference type="PROSITE" id="PS50048">
    <property type="entry name" value="ZN2_CY6_FUNGAL_2"/>
    <property type="match status" value="1"/>
</dbReference>
<dbReference type="OrthoDB" id="2406834at2759"/>
<dbReference type="GO" id="GO:0006351">
    <property type="term" value="P:DNA-templated transcription"/>
    <property type="evidence" value="ECO:0007669"/>
    <property type="project" value="InterPro"/>
</dbReference>
<comment type="caution">
    <text evidence="10">The sequence shown here is derived from an EMBL/GenBank/DDBJ whole genome shotgun (WGS) entry which is preliminary data.</text>
</comment>
<evidence type="ECO:0000256" key="3">
    <source>
        <dbReference type="ARBA" id="ARBA00022833"/>
    </source>
</evidence>
<dbReference type="SMART" id="SM00906">
    <property type="entry name" value="Fungal_trans"/>
    <property type="match status" value="1"/>
</dbReference>
<evidence type="ECO:0000256" key="4">
    <source>
        <dbReference type="ARBA" id="ARBA00023015"/>
    </source>
</evidence>
<dbReference type="AlphaFoldDB" id="A0A367K9P0"/>